<accession>A0ABR8MVS0</accession>
<dbReference type="InterPro" id="IPR023214">
    <property type="entry name" value="HAD_sf"/>
</dbReference>
<dbReference type="InterPro" id="IPR051400">
    <property type="entry name" value="HAD-like_hydrolase"/>
</dbReference>
<evidence type="ECO:0000313" key="5">
    <source>
        <dbReference type="EMBL" id="MBD3920066.1"/>
    </source>
</evidence>
<dbReference type="InterPro" id="IPR041492">
    <property type="entry name" value="HAD_2"/>
</dbReference>
<evidence type="ECO:0000313" key="6">
    <source>
        <dbReference type="Proteomes" id="UP000609346"/>
    </source>
</evidence>
<dbReference type="SFLD" id="SFLDG01129">
    <property type="entry name" value="C1.5:_HAD__Beta-PGM__Phosphata"/>
    <property type="match status" value="1"/>
</dbReference>
<dbReference type="SFLD" id="SFLDS00003">
    <property type="entry name" value="Haloacid_Dehalogenase"/>
    <property type="match status" value="1"/>
</dbReference>
<keyword evidence="4" id="KW-0460">Magnesium</keyword>
<keyword evidence="6" id="KW-1185">Reference proteome</keyword>
<evidence type="ECO:0000256" key="3">
    <source>
        <dbReference type="ARBA" id="ARBA00022801"/>
    </source>
</evidence>
<comment type="caution">
    <text evidence="5">The sequence shown here is derived from an EMBL/GenBank/DDBJ whole genome shotgun (WGS) entry which is preliminary data.</text>
</comment>
<dbReference type="NCBIfam" id="TIGR01549">
    <property type="entry name" value="HAD-SF-IA-v1"/>
    <property type="match status" value="1"/>
</dbReference>
<dbReference type="SUPFAM" id="SSF56784">
    <property type="entry name" value="HAD-like"/>
    <property type="match status" value="1"/>
</dbReference>
<evidence type="ECO:0000256" key="1">
    <source>
        <dbReference type="ARBA" id="ARBA00001946"/>
    </source>
</evidence>
<dbReference type="PANTHER" id="PTHR46470">
    <property type="entry name" value="N-ACYLNEURAMINATE-9-PHOSPHATASE"/>
    <property type="match status" value="1"/>
</dbReference>
<comment type="cofactor">
    <cofactor evidence="1">
        <name>Mg(2+)</name>
        <dbReference type="ChEBI" id="CHEBI:18420"/>
    </cofactor>
</comment>
<gene>
    <name evidence="5" type="ORF">H8B09_14975</name>
</gene>
<dbReference type="Gene3D" id="3.40.50.1000">
    <property type="entry name" value="HAD superfamily/HAD-like"/>
    <property type="match status" value="1"/>
</dbReference>
<dbReference type="Proteomes" id="UP000609346">
    <property type="component" value="Unassembled WGS sequence"/>
</dbReference>
<proteinExistence type="predicted"/>
<keyword evidence="2" id="KW-0479">Metal-binding</keyword>
<dbReference type="Pfam" id="PF13419">
    <property type="entry name" value="HAD_2"/>
    <property type="match status" value="1"/>
</dbReference>
<keyword evidence="3 5" id="KW-0378">Hydrolase</keyword>
<dbReference type="InterPro" id="IPR006439">
    <property type="entry name" value="HAD-SF_hydro_IA"/>
</dbReference>
<reference evidence="5 6" key="1">
    <citation type="submission" date="2020-09" db="EMBL/GenBank/DDBJ databases">
        <title>Paenibacillus sp. strain PR3 16S rRNA gene Genome sequencing and assembly.</title>
        <authorList>
            <person name="Kim J."/>
        </authorList>
    </citation>
    <scope>NUCLEOTIDE SEQUENCE [LARGE SCALE GENOMIC DNA]</scope>
    <source>
        <strain evidence="5 6">PR3</strain>
    </source>
</reference>
<dbReference type="InterPro" id="IPR036412">
    <property type="entry name" value="HAD-like_sf"/>
</dbReference>
<protein>
    <submittedName>
        <fullName evidence="5">HAD family hydrolase</fullName>
    </submittedName>
</protein>
<dbReference type="Gene3D" id="1.20.120.710">
    <property type="entry name" value="Haloacid dehalogenase hydrolase-like domain"/>
    <property type="match status" value="1"/>
</dbReference>
<dbReference type="PANTHER" id="PTHR46470:SF2">
    <property type="entry name" value="GLYCERALDEHYDE 3-PHOSPHATE PHOSPHATASE"/>
    <property type="match status" value="1"/>
</dbReference>
<dbReference type="EMBL" id="JACXZA010000003">
    <property type="protein sequence ID" value="MBD3920066.1"/>
    <property type="molecule type" value="Genomic_DNA"/>
</dbReference>
<evidence type="ECO:0000256" key="4">
    <source>
        <dbReference type="ARBA" id="ARBA00022842"/>
    </source>
</evidence>
<dbReference type="GO" id="GO:0016787">
    <property type="term" value="F:hydrolase activity"/>
    <property type="evidence" value="ECO:0007669"/>
    <property type="project" value="UniProtKB-KW"/>
</dbReference>
<dbReference type="PRINTS" id="PR00413">
    <property type="entry name" value="HADHALOGNASE"/>
</dbReference>
<organism evidence="5 6">
    <name type="scientific">Paenibacillus terricola</name>
    <dbReference type="NCBI Taxonomy" id="2763503"/>
    <lineage>
        <taxon>Bacteria</taxon>
        <taxon>Bacillati</taxon>
        <taxon>Bacillota</taxon>
        <taxon>Bacilli</taxon>
        <taxon>Bacillales</taxon>
        <taxon>Paenibacillaceae</taxon>
        <taxon>Paenibacillus</taxon>
    </lineage>
</organism>
<dbReference type="RefSeq" id="WP_191204320.1">
    <property type="nucleotide sequence ID" value="NZ_JACXZA010000003.1"/>
</dbReference>
<evidence type="ECO:0000256" key="2">
    <source>
        <dbReference type="ARBA" id="ARBA00022723"/>
    </source>
</evidence>
<name>A0ABR8MVS0_9BACL</name>
<sequence>MADLRAIIFDLDETLADRTRTRDRFLELWIQHYWNDREHDPDQLHAVFCSLDNNGYRAKDELYHMLVEELKWTDPPTEAEHSAFWQEHFPKLSEPMDNLHNTLDYFHRQGLKIGLITNGREQVQRAKIDTLAIGRYFHATYISGAVGVKKPDGAIFEQCLGALEVRPEEAWYVGDHPVNDVRGSAAVGITPIWLSQDKIWNEEHEVKPAHTVRSLHELIELYESLRG</sequence>